<evidence type="ECO:0000313" key="2">
    <source>
        <dbReference type="EnsemblPlants" id="EMT19672"/>
    </source>
</evidence>
<protein>
    <recommendedName>
        <fullName evidence="1">DUF4220 domain-containing protein</fullName>
    </recommendedName>
</protein>
<organism evidence="2">
    <name type="scientific">Aegilops tauschii</name>
    <name type="common">Tausch's goatgrass</name>
    <name type="synonym">Aegilops squarrosa</name>
    <dbReference type="NCBI Taxonomy" id="37682"/>
    <lineage>
        <taxon>Eukaryota</taxon>
        <taxon>Viridiplantae</taxon>
        <taxon>Streptophyta</taxon>
        <taxon>Embryophyta</taxon>
        <taxon>Tracheophyta</taxon>
        <taxon>Spermatophyta</taxon>
        <taxon>Magnoliopsida</taxon>
        <taxon>Liliopsida</taxon>
        <taxon>Poales</taxon>
        <taxon>Poaceae</taxon>
        <taxon>BOP clade</taxon>
        <taxon>Pooideae</taxon>
        <taxon>Triticodae</taxon>
        <taxon>Triticeae</taxon>
        <taxon>Triticinae</taxon>
        <taxon>Aegilops</taxon>
    </lineage>
</organism>
<dbReference type="Pfam" id="PF13968">
    <property type="entry name" value="DUF4220"/>
    <property type="match status" value="1"/>
</dbReference>
<accession>R7WB33</accession>
<dbReference type="AlphaFoldDB" id="R7WB33"/>
<dbReference type="InterPro" id="IPR025315">
    <property type="entry name" value="DUF4220"/>
</dbReference>
<reference evidence="2" key="1">
    <citation type="submission" date="2015-06" db="UniProtKB">
        <authorList>
            <consortium name="EnsemblPlants"/>
        </authorList>
    </citation>
    <scope>IDENTIFICATION</scope>
</reference>
<feature type="domain" description="DUF4220" evidence="1">
    <location>
        <begin position="45"/>
        <end position="93"/>
    </location>
</feature>
<dbReference type="EnsemblPlants" id="EMT19672">
    <property type="protein sequence ID" value="EMT19672"/>
    <property type="gene ID" value="F775_17527"/>
</dbReference>
<name>R7WB33_AEGTA</name>
<proteinExistence type="predicted"/>
<sequence length="112" mass="13077">MDFPGAVQWWDEWQLCVLVLSSLFLQYLLFLSLGYTGGMLWPYIALATLFNRHKKQEHLTTSMEVLWAPVLLIHLAGQHLMTAYDIKDNELWRGDKPSAHHHARLVLCFGRR</sequence>
<evidence type="ECO:0000259" key="1">
    <source>
        <dbReference type="Pfam" id="PF13968"/>
    </source>
</evidence>